<name>A0A178LB87_9PSED</name>
<dbReference type="CDD" id="cd05822">
    <property type="entry name" value="TLP_HIUase"/>
    <property type="match status" value="1"/>
</dbReference>
<protein>
    <recommendedName>
        <fullName evidence="6 10">5-hydroxyisourate hydrolase</fullName>
        <shortName evidence="10">HIU hydrolase</shortName>
        <shortName evidence="10">HIUHase</shortName>
        <ecNumber evidence="5 10">3.5.2.17</ecNumber>
    </recommendedName>
</protein>
<dbReference type="InterPro" id="IPR023416">
    <property type="entry name" value="Transthyretin/HIU_hydrolase_d"/>
</dbReference>
<evidence type="ECO:0000313" key="12">
    <source>
        <dbReference type="EMBL" id="OAN26092.1"/>
    </source>
</evidence>
<organism evidence="12 13">
    <name type="scientific">Pseudomonas oryzihabitans</name>
    <dbReference type="NCBI Taxonomy" id="47885"/>
    <lineage>
        <taxon>Bacteria</taxon>
        <taxon>Pseudomonadati</taxon>
        <taxon>Pseudomonadota</taxon>
        <taxon>Gammaproteobacteria</taxon>
        <taxon>Pseudomonadales</taxon>
        <taxon>Pseudomonadaceae</taxon>
        <taxon>Pseudomonas</taxon>
    </lineage>
</organism>
<dbReference type="InterPro" id="IPR000895">
    <property type="entry name" value="Transthyretin/HIU_hydrolase"/>
</dbReference>
<dbReference type="PROSITE" id="PS00768">
    <property type="entry name" value="TRANSTHYRETIN_1"/>
    <property type="match status" value="1"/>
</dbReference>
<dbReference type="InterPro" id="IPR014306">
    <property type="entry name" value="Hydroxyisourate_hydrolase"/>
</dbReference>
<evidence type="ECO:0000256" key="2">
    <source>
        <dbReference type="ARBA" id="ARBA00002704"/>
    </source>
</evidence>
<dbReference type="NCBIfam" id="TIGR02962">
    <property type="entry name" value="hdxy_isourate"/>
    <property type="match status" value="1"/>
</dbReference>
<evidence type="ECO:0000256" key="1">
    <source>
        <dbReference type="ARBA" id="ARBA00001043"/>
    </source>
</evidence>
<feature type="domain" description="Transthyretin/hydroxyisourate hydrolase" evidence="11">
    <location>
        <begin position="10"/>
        <end position="122"/>
    </location>
</feature>
<dbReference type="EC" id="3.5.2.17" evidence="5 10"/>
<evidence type="ECO:0000256" key="4">
    <source>
        <dbReference type="ARBA" id="ARBA00011881"/>
    </source>
</evidence>
<dbReference type="Proteomes" id="UP000078356">
    <property type="component" value="Unassembled WGS sequence"/>
</dbReference>
<dbReference type="RefSeq" id="WP_064309003.1">
    <property type="nucleotide sequence ID" value="NZ_LWCR01000045.1"/>
</dbReference>
<comment type="subunit">
    <text evidence="4 10">Homotetramer.</text>
</comment>
<dbReference type="Gene3D" id="2.60.40.180">
    <property type="entry name" value="Transthyretin/hydroxyisourate hydrolase domain"/>
    <property type="match status" value="1"/>
</dbReference>
<comment type="caution">
    <text evidence="12">The sequence shown here is derived from an EMBL/GenBank/DDBJ whole genome shotgun (WGS) entry which is preliminary data.</text>
</comment>
<dbReference type="Pfam" id="PF00576">
    <property type="entry name" value="Transthyretin"/>
    <property type="match status" value="1"/>
</dbReference>
<evidence type="ECO:0000256" key="9">
    <source>
        <dbReference type="PIRSR" id="PIRSR600895-51"/>
    </source>
</evidence>
<dbReference type="AlphaFoldDB" id="A0A178LB87"/>
<evidence type="ECO:0000313" key="13">
    <source>
        <dbReference type="Proteomes" id="UP000078356"/>
    </source>
</evidence>
<evidence type="ECO:0000259" key="11">
    <source>
        <dbReference type="Pfam" id="PF00576"/>
    </source>
</evidence>
<gene>
    <name evidence="12" type="ORF">A4V15_06760</name>
</gene>
<dbReference type="EMBL" id="LWCR01000045">
    <property type="protein sequence ID" value="OAN26092.1"/>
    <property type="molecule type" value="Genomic_DNA"/>
</dbReference>
<comment type="similarity">
    <text evidence="3 10">Belongs to the transthyretin family. 5-hydroxyisourate hydrolase subfamily.</text>
</comment>
<evidence type="ECO:0000256" key="6">
    <source>
        <dbReference type="ARBA" id="ARBA00017539"/>
    </source>
</evidence>
<dbReference type="GO" id="GO:0033971">
    <property type="term" value="F:hydroxyisourate hydrolase activity"/>
    <property type="evidence" value="ECO:0007669"/>
    <property type="project" value="UniProtKB-EC"/>
</dbReference>
<dbReference type="InterPro" id="IPR023419">
    <property type="entry name" value="Transthyretin_CS"/>
</dbReference>
<dbReference type="PANTHER" id="PTHR10395:SF7">
    <property type="entry name" value="5-HYDROXYISOURATE HYDROLASE"/>
    <property type="match status" value="1"/>
</dbReference>
<dbReference type="SUPFAM" id="SSF49472">
    <property type="entry name" value="Transthyretin (synonym: prealbumin)"/>
    <property type="match status" value="1"/>
</dbReference>
<dbReference type="OrthoDB" id="9792386at2"/>
<evidence type="ECO:0000256" key="8">
    <source>
        <dbReference type="ARBA" id="ARBA00022801"/>
    </source>
</evidence>
<accession>A0A178LB87</accession>
<keyword evidence="7 10" id="KW-0659">Purine metabolism</keyword>
<evidence type="ECO:0000256" key="5">
    <source>
        <dbReference type="ARBA" id="ARBA00012609"/>
    </source>
</evidence>
<sequence>MSTPSAGGYLTTHVLDTTGGRPGADIAVRLYRLEGAARQALGEMRTNADGRSDTPLLLGEHFTAGVYELEFDVGDYYRRRDVALEEPAFLDTVVLRFGLADEGAHYHVPLLVSPYSYSTYRGS</sequence>
<dbReference type="InterPro" id="IPR023418">
    <property type="entry name" value="Thyroxine_BS"/>
</dbReference>
<comment type="catalytic activity">
    <reaction evidence="1 10">
        <text>5-hydroxyisourate + H2O = 5-hydroxy-2-oxo-4-ureido-2,5-dihydro-1H-imidazole-5-carboxylate + H(+)</text>
        <dbReference type="Rhea" id="RHEA:23736"/>
        <dbReference type="ChEBI" id="CHEBI:15377"/>
        <dbReference type="ChEBI" id="CHEBI:15378"/>
        <dbReference type="ChEBI" id="CHEBI:18072"/>
        <dbReference type="ChEBI" id="CHEBI:58639"/>
        <dbReference type="EC" id="3.5.2.17"/>
    </reaction>
</comment>
<dbReference type="GO" id="GO:0006144">
    <property type="term" value="P:purine nucleobase metabolic process"/>
    <property type="evidence" value="ECO:0007669"/>
    <property type="project" value="UniProtKB-KW"/>
</dbReference>
<evidence type="ECO:0000256" key="7">
    <source>
        <dbReference type="ARBA" id="ARBA00022631"/>
    </source>
</evidence>
<evidence type="ECO:0000256" key="10">
    <source>
        <dbReference type="RuleBase" id="RU361270"/>
    </source>
</evidence>
<dbReference type="FunFam" id="2.60.40.180:FF:000005">
    <property type="entry name" value="5-hydroxyisourate hydrolase"/>
    <property type="match status" value="1"/>
</dbReference>
<feature type="binding site" evidence="9">
    <location>
        <position position="13"/>
    </location>
    <ligand>
        <name>substrate</name>
    </ligand>
</feature>
<feature type="binding site" evidence="9">
    <location>
        <position position="51"/>
    </location>
    <ligand>
        <name>substrate</name>
    </ligand>
</feature>
<keyword evidence="8 10" id="KW-0378">Hydrolase</keyword>
<comment type="function">
    <text evidence="2">Catalyzes the hydrolysis of 5-hydroxyisourate (HIU) to 2-oxo-4-hydroxy-4-carboxy-5-ureidoimidazoline (OHCU).</text>
</comment>
<proteinExistence type="inferred from homology"/>
<dbReference type="InterPro" id="IPR036817">
    <property type="entry name" value="Transthyretin/HIU_hydrolase_sf"/>
</dbReference>
<reference evidence="12 13" key="1">
    <citation type="submission" date="2016-04" db="EMBL/GenBank/DDBJ databases">
        <title>Draft Genome Sequences of Staphylococcus capitis Strain H36, S. capitis Strain H65, S. cohnii Strain H62, S. hominis Strain H69, Mycobacterium iranicum Strain H39, Plantibacter sp. Strain H53, Pseudomonas oryzihabitans Strain H72, and Microbacterium sp. Strain H83, isolated from residential settings.</title>
        <authorList>
            <person name="Lymperopoulou D."/>
            <person name="Adams R.I."/>
            <person name="Lindow S."/>
            <person name="Coil D.A."/>
            <person name="Jospin G."/>
            <person name="Eisen J.A."/>
        </authorList>
    </citation>
    <scope>NUCLEOTIDE SEQUENCE [LARGE SCALE GENOMIC DNA]</scope>
    <source>
        <strain evidence="12 13">H72</strain>
    </source>
</reference>
<evidence type="ECO:0000256" key="3">
    <source>
        <dbReference type="ARBA" id="ARBA00009850"/>
    </source>
</evidence>
<feature type="binding site" evidence="9">
    <location>
        <position position="120"/>
    </location>
    <ligand>
        <name>substrate</name>
    </ligand>
</feature>
<dbReference type="PROSITE" id="PS00769">
    <property type="entry name" value="TRANSTHYRETIN_2"/>
    <property type="match status" value="1"/>
</dbReference>
<dbReference type="PANTHER" id="PTHR10395">
    <property type="entry name" value="URICASE AND TRANSTHYRETIN-RELATED"/>
    <property type="match status" value="1"/>
</dbReference>
<dbReference type="PRINTS" id="PR00189">
    <property type="entry name" value="TRNSTHYRETIN"/>
</dbReference>